<reference evidence="4" key="1">
    <citation type="submission" date="2015-10" db="EMBL/GenBank/DDBJ databases">
        <title>Biosynthesis of SCL-MCL polyhydroxyalkanoates by metagenomic clones in Pseudomonas putida.</title>
        <authorList>
            <person name="Cheng J."/>
            <person name="Charles T.C."/>
        </authorList>
    </citation>
    <scope>NUCLEOTIDE SEQUENCE</scope>
</reference>
<dbReference type="InterPro" id="IPR050595">
    <property type="entry name" value="Bact_response_regulator"/>
</dbReference>
<dbReference type="GO" id="GO:0016301">
    <property type="term" value="F:kinase activity"/>
    <property type="evidence" value="ECO:0007669"/>
    <property type="project" value="UniProtKB-KW"/>
</dbReference>
<proteinExistence type="predicted"/>
<organism evidence="4">
    <name type="scientific">uncultured bacterium 5</name>
    <dbReference type="NCBI Taxonomy" id="1748277"/>
    <lineage>
        <taxon>Bacteria</taxon>
        <taxon>environmental samples</taxon>
    </lineage>
</organism>
<dbReference type="GO" id="GO:0000160">
    <property type="term" value="P:phosphorelay signal transduction system"/>
    <property type="evidence" value="ECO:0007669"/>
    <property type="project" value="InterPro"/>
</dbReference>
<dbReference type="InterPro" id="IPR001789">
    <property type="entry name" value="Sig_transdc_resp-reg_receiver"/>
</dbReference>
<dbReference type="Gene3D" id="3.40.50.2300">
    <property type="match status" value="1"/>
</dbReference>
<feature type="modified residue" description="4-aspartylphosphate" evidence="2">
    <location>
        <position position="53"/>
    </location>
</feature>
<keyword evidence="4" id="KW-0808">Transferase</keyword>
<feature type="domain" description="Response regulatory" evidence="3">
    <location>
        <begin position="3"/>
        <end position="115"/>
    </location>
</feature>
<protein>
    <submittedName>
        <fullName evidence="4">Histidine kinase</fullName>
    </submittedName>
</protein>
<dbReference type="PANTHER" id="PTHR44591:SF25">
    <property type="entry name" value="CHEMOTAXIS TWO-COMPONENT RESPONSE REGULATOR"/>
    <property type="match status" value="1"/>
</dbReference>
<evidence type="ECO:0000256" key="2">
    <source>
        <dbReference type="PROSITE-ProRule" id="PRU00169"/>
    </source>
</evidence>
<name>A0A0U3SUT3_9BACT</name>
<dbReference type="Pfam" id="PF00072">
    <property type="entry name" value="Response_reg"/>
    <property type="match status" value="1"/>
</dbReference>
<keyword evidence="1 2" id="KW-0597">Phosphoprotein</keyword>
<evidence type="ECO:0000259" key="3">
    <source>
        <dbReference type="PROSITE" id="PS50110"/>
    </source>
</evidence>
<evidence type="ECO:0000313" key="4">
    <source>
        <dbReference type="EMBL" id="ALV86323.1"/>
    </source>
</evidence>
<dbReference type="InterPro" id="IPR011006">
    <property type="entry name" value="CheY-like_superfamily"/>
</dbReference>
<dbReference type="PROSITE" id="PS50110">
    <property type="entry name" value="RESPONSE_REGULATORY"/>
    <property type="match status" value="1"/>
</dbReference>
<dbReference type="EMBL" id="KT944257">
    <property type="protein sequence ID" value="ALV86323.1"/>
    <property type="molecule type" value="Genomic_DNA"/>
</dbReference>
<sequence>MADILLVEDDPTSRHLMAALLSEMGYSVTSVASGDEALQHLYSEETCDLVFTDVVLPGMSGIELARRCRAARPGLATVLVTGKPEGWKGALDAGALALAKPVSRERLADVLADALQPPRHG</sequence>
<dbReference type="SMART" id="SM00448">
    <property type="entry name" value="REC"/>
    <property type="match status" value="1"/>
</dbReference>
<accession>A0A0U3SUT3</accession>
<dbReference type="PANTHER" id="PTHR44591">
    <property type="entry name" value="STRESS RESPONSE REGULATOR PROTEIN 1"/>
    <property type="match status" value="1"/>
</dbReference>
<dbReference type="AlphaFoldDB" id="A0A0U3SUT3"/>
<keyword evidence="4" id="KW-0418">Kinase</keyword>
<dbReference type="SUPFAM" id="SSF52172">
    <property type="entry name" value="CheY-like"/>
    <property type="match status" value="1"/>
</dbReference>
<evidence type="ECO:0000256" key="1">
    <source>
        <dbReference type="ARBA" id="ARBA00022553"/>
    </source>
</evidence>